<dbReference type="SUPFAM" id="SSF47413">
    <property type="entry name" value="lambda repressor-like DNA-binding domains"/>
    <property type="match status" value="1"/>
</dbReference>
<dbReference type="PROSITE" id="PS50943">
    <property type="entry name" value="HTH_CROC1"/>
    <property type="match status" value="1"/>
</dbReference>
<dbReference type="Proteomes" id="UP000292452">
    <property type="component" value="Unassembled WGS sequence"/>
</dbReference>
<feature type="domain" description="HTH cro/C1-type" evidence="1">
    <location>
        <begin position="2"/>
        <end position="60"/>
    </location>
</feature>
<dbReference type="EMBL" id="SIXH01000014">
    <property type="protein sequence ID" value="TBO61146.1"/>
    <property type="molecule type" value="Genomic_DNA"/>
</dbReference>
<dbReference type="InterPro" id="IPR001387">
    <property type="entry name" value="Cro/C1-type_HTH"/>
</dbReference>
<evidence type="ECO:0000313" key="2">
    <source>
        <dbReference type="EMBL" id="TBO61146.1"/>
    </source>
</evidence>
<evidence type="ECO:0000259" key="1">
    <source>
        <dbReference type="PROSITE" id="PS50943"/>
    </source>
</evidence>
<dbReference type="Gene3D" id="1.10.260.40">
    <property type="entry name" value="lambda repressor-like DNA-binding domains"/>
    <property type="match status" value="1"/>
</dbReference>
<name>A0A4Q9I0K6_STRKA</name>
<sequence>MRGWSQTDLARKIRKTAERRGLRSGTVKQRISKWENGRANPDDDSQDLLAEVFDTDPALVRALGWPHWVPGYDSTLSLGPGSTVPALREALKLSIDRRAFLGYTGASLTGIALQWAVSEPSAMADARGGSRVDANLVDMLEDHSVRLTALATEQRQHAARLLDAHLTTVTDLIADGRYSSGMGKRLHALAASLSQTVGWYRFDHGRHASAARFWHGALHSAHASGDRDLGAGVLSDLAYQATWLRDPRTAVEILEHALTRVTHPTARSLLHLRKARAHAALGESAVCNRSLAAAERELGAAAGDPSPAWCAWMSPSDLAVDSGRCQLDLGDPRKAHQLIQEGTGLLPHARTKTRAVFRTYEAGAFLRSGDIDQAAAAASEALTMANRIGAPRCVALVRDLVPAFTGHASAEGVPELLKLARAS</sequence>
<dbReference type="AlphaFoldDB" id="A0A4Q9I0K6"/>
<evidence type="ECO:0000313" key="3">
    <source>
        <dbReference type="Proteomes" id="UP000292452"/>
    </source>
</evidence>
<accession>A0A4Q9I0K6</accession>
<gene>
    <name evidence="2" type="ORF">EYS09_02820</name>
</gene>
<protein>
    <submittedName>
        <fullName evidence="2">XRE family transcriptional regulator</fullName>
    </submittedName>
</protein>
<dbReference type="Gene3D" id="1.25.40.10">
    <property type="entry name" value="Tetratricopeptide repeat domain"/>
    <property type="match status" value="1"/>
</dbReference>
<comment type="caution">
    <text evidence="2">The sequence shown here is derived from an EMBL/GenBank/DDBJ whole genome shotgun (WGS) entry which is preliminary data.</text>
</comment>
<dbReference type="GO" id="GO:0003677">
    <property type="term" value="F:DNA binding"/>
    <property type="evidence" value="ECO:0007669"/>
    <property type="project" value="InterPro"/>
</dbReference>
<dbReference type="CDD" id="cd00093">
    <property type="entry name" value="HTH_XRE"/>
    <property type="match status" value="1"/>
</dbReference>
<reference evidence="2 3" key="1">
    <citation type="submission" date="2019-02" db="EMBL/GenBank/DDBJ databases">
        <title>Draft Genome Sequence of Streptomyces sp. AM-2504, identified by 16S rRNA comparative analysis as a Streptomyces Kasugaensis strain.</title>
        <authorList>
            <person name="Napolioni V."/>
            <person name="Giuliodori A.M."/>
            <person name="Spurio R."/>
            <person name="Fabbretti A."/>
        </authorList>
    </citation>
    <scope>NUCLEOTIDE SEQUENCE [LARGE SCALE GENOMIC DNA]</scope>
    <source>
        <strain evidence="2 3">AM-2504</strain>
    </source>
</reference>
<proteinExistence type="predicted"/>
<organism evidence="2 3">
    <name type="scientific">Streptomyces kasugaensis</name>
    <dbReference type="NCBI Taxonomy" id="1946"/>
    <lineage>
        <taxon>Bacteria</taxon>
        <taxon>Bacillati</taxon>
        <taxon>Actinomycetota</taxon>
        <taxon>Actinomycetes</taxon>
        <taxon>Kitasatosporales</taxon>
        <taxon>Streptomycetaceae</taxon>
        <taxon>Streptomyces</taxon>
    </lineage>
</organism>
<dbReference type="InterPro" id="IPR011990">
    <property type="entry name" value="TPR-like_helical_dom_sf"/>
</dbReference>
<dbReference type="InterPro" id="IPR010982">
    <property type="entry name" value="Lambda_DNA-bd_dom_sf"/>
</dbReference>
<keyword evidence="3" id="KW-1185">Reference proteome</keyword>